<dbReference type="InterPro" id="IPR011042">
    <property type="entry name" value="6-blade_b-propeller_TolB-like"/>
</dbReference>
<dbReference type="Proteomes" id="UP000006860">
    <property type="component" value="Chromosome"/>
</dbReference>
<dbReference type="Pfam" id="PF13646">
    <property type="entry name" value="HEAT_2"/>
    <property type="match status" value="1"/>
</dbReference>
<dbReference type="PANTHER" id="PTHR33546:SF1">
    <property type="entry name" value="LARGE, MULTIFUNCTIONAL SECRETED PROTEIN"/>
    <property type="match status" value="1"/>
</dbReference>
<dbReference type="STRING" id="756272.Plabr_4793"/>
<evidence type="ECO:0000256" key="3">
    <source>
        <dbReference type="ARBA" id="ARBA00023004"/>
    </source>
</evidence>
<dbReference type="PROSITE" id="PS51007">
    <property type="entry name" value="CYTC"/>
    <property type="match status" value="1"/>
</dbReference>
<keyword evidence="5" id="KW-0732">Signal</keyword>
<dbReference type="InterPro" id="IPR055557">
    <property type="entry name" value="DUF7133"/>
</dbReference>
<dbReference type="Pfam" id="PF23500">
    <property type="entry name" value="DUF7133"/>
    <property type="match status" value="1"/>
</dbReference>
<dbReference type="SUPFAM" id="SSF48371">
    <property type="entry name" value="ARM repeat"/>
    <property type="match status" value="2"/>
</dbReference>
<name>F0SRB3_RUBBR</name>
<dbReference type="Pfam" id="PF00034">
    <property type="entry name" value="Cytochrom_C"/>
    <property type="match status" value="1"/>
</dbReference>
<evidence type="ECO:0000313" key="7">
    <source>
        <dbReference type="EMBL" id="ADY62364.1"/>
    </source>
</evidence>
<dbReference type="Gene3D" id="1.10.760.10">
    <property type="entry name" value="Cytochrome c-like domain"/>
    <property type="match status" value="1"/>
</dbReference>
<proteinExistence type="predicted"/>
<keyword evidence="3 4" id="KW-0408">Iron</keyword>
<dbReference type="RefSeq" id="WP_013631068.1">
    <property type="nucleotide sequence ID" value="NC_015174.1"/>
</dbReference>
<dbReference type="GO" id="GO:0009055">
    <property type="term" value="F:electron transfer activity"/>
    <property type="evidence" value="ECO:0007669"/>
    <property type="project" value="InterPro"/>
</dbReference>
<evidence type="ECO:0000259" key="6">
    <source>
        <dbReference type="PROSITE" id="PS51007"/>
    </source>
</evidence>
<dbReference type="InterPro" id="IPR013427">
    <property type="entry name" value="Haem-bd_dom_put"/>
</dbReference>
<sequence length="1126" mass="123863">MRFESDATANKLFLLLAICVISLAVPGQVHAEDEPYEPNIAPASGEGEQAIGSFRAPEGFDIRLVAAEPNLANPVAFGIDEQGRFYVCETFRQGVGVEDNRKHMYWLNDDLSAQSVEDRRQCIIKHHKEDLARYTREQDRIRLLTDTDGDGLIDKSTVFADGFNDVVDGTGAGVLALDGDVYYTCIPKLWKFRDDNGDGRADEREVLQDGFGVRFAFRGHDMHGLTLGPDGRIYFSIGDRGYNLLTADGRTIKRPGTGAVFRCERDGSNLEEFAYGLRNPQELAFDDYGNLFTGDNNSDSGDKARWVYICEGSDSGWRMYYQYLNDRGPWNRERMWYPYRSDDETTAKQPAFIVPPIINISDGPSGLVAYYGVGLPERYDGHFFLADFRGQAGRSGIRSFANKAKGAGFELVDSQEYLWQTLVTDVDFGYDGQLYFTDWVNSWEGVGKGRIYRSVPQDETLLKAGAEVAAIFAEGFKERSNEQLVEFLSHDDRRVRQRSQIELADRGETDRLIAVLNRDAEQLAKVHALWGLWQIGRQSGTPAADKALQAVAEQLSSRDDELVAQACNILGDCGDSSAAVEVAGLLQHDEPRVQYFAALAVGKLGFAAAIPELLTLASKNNNEDPWLRHAIATGLAGAAKVDSVDQLVEAAQKSSPAARLATVVALRQLESPEVAAFLRDGDPAVIVETARAIHDARIQSAYPQLAALPVRADQSEALIRRVMHANFVLGSEEHAKRVVELAAMTNLDDKLRTEAVEELLAWETPPVLDRVTNQYRELPTRKAEFLRALVQPYLGGLMNSPQKLQGKVIELAADLGIDDIQPELKRIVTNTEKPVELRISALRALDAIAPQESAEIVKAQLEASEAGLRATARELLIRRQPELAVELLKLALADGTLSEQQQAARLLGELKSEPARELLLAWIQKLLDGEVPAGLQLDLMLAAEQNGGDKIKEALAVYTARRDATNPLAAYEECLEGGDVGKGAEIFFGRADASCLRCHAVNGQGGGVGPDLSEVGKKYDRQYLLESLLVPDAKIAKGFETVLVVTIEGKIISGIIREETDEQLTLVQPLGDIVTIAQDDIDDRAPGKSGMPADFAKQLSKTEIRDLIEYLKSLQEKQDSGHGEGV</sequence>
<dbReference type="eggNOG" id="COG1413">
    <property type="taxonomic scope" value="Bacteria"/>
</dbReference>
<dbReference type="PANTHER" id="PTHR33546">
    <property type="entry name" value="LARGE, MULTIFUNCTIONAL SECRETED PROTEIN-RELATED"/>
    <property type="match status" value="1"/>
</dbReference>
<dbReference type="InterPro" id="IPR036909">
    <property type="entry name" value="Cyt_c-like_dom_sf"/>
</dbReference>
<evidence type="ECO:0000256" key="1">
    <source>
        <dbReference type="ARBA" id="ARBA00022617"/>
    </source>
</evidence>
<dbReference type="AlphaFoldDB" id="F0SRB3"/>
<dbReference type="InterPro" id="IPR009056">
    <property type="entry name" value="Cyt_c-like_dom"/>
</dbReference>
<dbReference type="InterPro" id="IPR013428">
    <property type="entry name" value="Membrane-bound_put_N"/>
</dbReference>
<dbReference type="HOGENOM" id="CLU_004500_0_0_0"/>
<protein>
    <submittedName>
        <fullName evidence="7">Heme-binding protein</fullName>
    </submittedName>
</protein>
<gene>
    <name evidence="7" type="ordered locus">Plabr_4793</name>
</gene>
<dbReference type="InterPro" id="IPR004155">
    <property type="entry name" value="PBS_lyase_HEAT"/>
</dbReference>
<dbReference type="KEGG" id="pbs:Plabr_4793"/>
<dbReference type="Gene3D" id="1.25.10.10">
    <property type="entry name" value="Leucine-rich Repeat Variant"/>
    <property type="match status" value="2"/>
</dbReference>
<keyword evidence="8" id="KW-1185">Reference proteome</keyword>
<dbReference type="NCBIfam" id="TIGR02603">
    <property type="entry name" value="CxxCH_TIGR02603"/>
    <property type="match status" value="1"/>
</dbReference>
<dbReference type="SUPFAM" id="SSF46626">
    <property type="entry name" value="Cytochrome c"/>
    <property type="match status" value="1"/>
</dbReference>
<dbReference type="SMART" id="SM00567">
    <property type="entry name" value="EZ_HEAT"/>
    <property type="match status" value="4"/>
</dbReference>
<dbReference type="eggNOG" id="COG2010">
    <property type="taxonomic scope" value="Bacteria"/>
</dbReference>
<evidence type="ECO:0000313" key="8">
    <source>
        <dbReference type="Proteomes" id="UP000006860"/>
    </source>
</evidence>
<evidence type="ECO:0000256" key="4">
    <source>
        <dbReference type="PROSITE-ProRule" id="PRU00433"/>
    </source>
</evidence>
<keyword evidence="2 4" id="KW-0479">Metal-binding</keyword>
<feature type="chain" id="PRO_5003258785" evidence="5">
    <location>
        <begin position="32"/>
        <end position="1126"/>
    </location>
</feature>
<dbReference type="GO" id="GO:0046872">
    <property type="term" value="F:metal ion binding"/>
    <property type="evidence" value="ECO:0007669"/>
    <property type="project" value="UniProtKB-KW"/>
</dbReference>
<dbReference type="EMBL" id="CP002546">
    <property type="protein sequence ID" value="ADY62364.1"/>
    <property type="molecule type" value="Genomic_DNA"/>
</dbReference>
<dbReference type="NCBIfam" id="TIGR02604">
    <property type="entry name" value="Piru_Ver_Nterm"/>
    <property type="match status" value="1"/>
</dbReference>
<dbReference type="SUPFAM" id="SSF50952">
    <property type="entry name" value="Soluble quinoprotein glucose dehydrogenase"/>
    <property type="match status" value="1"/>
</dbReference>
<accession>F0SRB3</accession>
<feature type="domain" description="Cytochrome c" evidence="6">
    <location>
        <begin position="978"/>
        <end position="1115"/>
    </location>
</feature>
<dbReference type="OrthoDB" id="9770043at2"/>
<evidence type="ECO:0000256" key="5">
    <source>
        <dbReference type="SAM" id="SignalP"/>
    </source>
</evidence>
<dbReference type="InterPro" id="IPR016024">
    <property type="entry name" value="ARM-type_fold"/>
</dbReference>
<reference evidence="8" key="1">
    <citation type="submission" date="2011-02" db="EMBL/GenBank/DDBJ databases">
        <title>The complete genome of Planctomyces brasiliensis DSM 5305.</title>
        <authorList>
            <person name="Lucas S."/>
            <person name="Copeland A."/>
            <person name="Lapidus A."/>
            <person name="Bruce D."/>
            <person name="Goodwin L."/>
            <person name="Pitluck S."/>
            <person name="Kyrpides N."/>
            <person name="Mavromatis K."/>
            <person name="Pagani I."/>
            <person name="Ivanova N."/>
            <person name="Ovchinnikova G."/>
            <person name="Lu M."/>
            <person name="Detter J.C."/>
            <person name="Han C."/>
            <person name="Land M."/>
            <person name="Hauser L."/>
            <person name="Markowitz V."/>
            <person name="Cheng J.-F."/>
            <person name="Hugenholtz P."/>
            <person name="Woyke T."/>
            <person name="Wu D."/>
            <person name="Tindall B."/>
            <person name="Pomrenke H.G."/>
            <person name="Brambilla E."/>
            <person name="Klenk H.-P."/>
            <person name="Eisen J.A."/>
        </authorList>
    </citation>
    <scope>NUCLEOTIDE SEQUENCE [LARGE SCALE GENOMIC DNA]</scope>
    <source>
        <strain evidence="8">ATCC 49424 / DSM 5305 / JCM 21570 / NBRC 103401 / IFAM 1448</strain>
    </source>
</reference>
<dbReference type="GO" id="GO:0020037">
    <property type="term" value="F:heme binding"/>
    <property type="evidence" value="ECO:0007669"/>
    <property type="project" value="InterPro"/>
</dbReference>
<dbReference type="InterPro" id="IPR011041">
    <property type="entry name" value="Quinoprot_gluc/sorb_DH_b-prop"/>
</dbReference>
<feature type="signal peptide" evidence="5">
    <location>
        <begin position="1"/>
        <end position="31"/>
    </location>
</feature>
<dbReference type="Gene3D" id="2.120.10.30">
    <property type="entry name" value="TolB, C-terminal domain"/>
    <property type="match status" value="1"/>
</dbReference>
<dbReference type="eggNOG" id="COG2133">
    <property type="taxonomic scope" value="Bacteria"/>
</dbReference>
<dbReference type="InterPro" id="IPR011989">
    <property type="entry name" value="ARM-like"/>
</dbReference>
<keyword evidence="1 4" id="KW-0349">Heme</keyword>
<organism evidence="7 8">
    <name type="scientific">Rubinisphaera brasiliensis (strain ATCC 49424 / DSM 5305 / JCM 21570 / IAM 15109 / NBRC 103401 / IFAM 1448)</name>
    <name type="common">Planctomyces brasiliensis</name>
    <dbReference type="NCBI Taxonomy" id="756272"/>
    <lineage>
        <taxon>Bacteria</taxon>
        <taxon>Pseudomonadati</taxon>
        <taxon>Planctomycetota</taxon>
        <taxon>Planctomycetia</taxon>
        <taxon>Planctomycetales</taxon>
        <taxon>Planctomycetaceae</taxon>
        <taxon>Rubinisphaera</taxon>
    </lineage>
</organism>
<evidence type="ECO:0000256" key="2">
    <source>
        <dbReference type="ARBA" id="ARBA00022723"/>
    </source>
</evidence>